<keyword evidence="1" id="KW-0732">Signal</keyword>
<dbReference type="Proteomes" id="UP000095552">
    <property type="component" value="Unassembled WGS sequence"/>
</dbReference>
<dbReference type="EMBL" id="MDGQ01000003">
    <property type="protein sequence ID" value="OEK06343.1"/>
    <property type="molecule type" value="Genomic_DNA"/>
</dbReference>
<proteinExistence type="predicted"/>
<evidence type="ECO:0000313" key="2">
    <source>
        <dbReference type="EMBL" id="OEK06343.1"/>
    </source>
</evidence>
<reference evidence="2 3" key="1">
    <citation type="submission" date="2016-08" db="EMBL/GenBank/DDBJ databases">
        <title>Draft genome of Fabibacter sp. strain SK-8.</title>
        <authorList>
            <person name="Wong S.-K."/>
            <person name="Hamasaki K."/>
            <person name="Yoshizawa S."/>
        </authorList>
    </citation>
    <scope>NUCLEOTIDE SEQUENCE [LARGE SCALE GENOMIC DNA]</scope>
    <source>
        <strain evidence="2 3">SK-8</strain>
    </source>
</reference>
<gene>
    <name evidence="2" type="ORF">BFP71_01310</name>
</gene>
<feature type="chain" id="PRO_5009185962" description="DUF4221 domain-containing protein" evidence="1">
    <location>
        <begin position="21"/>
        <end position="375"/>
    </location>
</feature>
<name>A0A1E5T4L9_9BACT</name>
<dbReference type="AlphaFoldDB" id="A0A1E5T4L9"/>
<sequence length="375" mass="44089">MKVYTLIKSHLLVTLVLVMASCSDPGFVYSEFASLDSLEIEMPKDYLQFTSWSNYVDQDRNILVEYGLNSKSDLVIHQIDFISGKYRDPIIIEREGPEGHNSTDVSVFFKSNDSIYLFPAARQHFYLFGGDGRKIDRYPYNSSDYSRYYRAGYYSNAILNEGELIIPVVNDIRYDDPLYFSKTVPIKYYDFEQSRFDRQISYPNYVFGNLVPSSYTGPTVSKYDRSSFLINYRFSDSLYIWNFESEEMTSLYCGSEYFGSPKLLQSYPDQAKELEYKILEVDFEQSFRNDDKLYRIVAHLSDQKFREVPVFEIIDRGYRVMSLIELDLNTQELSYYKLPIAKYFVFDGSFLYAGGVSIREEGDLTFRRFYRYSLN</sequence>
<feature type="signal peptide" evidence="1">
    <location>
        <begin position="1"/>
        <end position="20"/>
    </location>
</feature>
<protein>
    <recommendedName>
        <fullName evidence="4">DUF4221 domain-containing protein</fullName>
    </recommendedName>
</protein>
<evidence type="ECO:0000313" key="3">
    <source>
        <dbReference type="Proteomes" id="UP000095552"/>
    </source>
</evidence>
<evidence type="ECO:0008006" key="4">
    <source>
        <dbReference type="Google" id="ProtNLM"/>
    </source>
</evidence>
<accession>A0A1E5T4L9</accession>
<dbReference type="OrthoDB" id="824112at2"/>
<keyword evidence="3" id="KW-1185">Reference proteome</keyword>
<dbReference type="PROSITE" id="PS51257">
    <property type="entry name" value="PROKAR_LIPOPROTEIN"/>
    <property type="match status" value="1"/>
</dbReference>
<evidence type="ECO:0000256" key="1">
    <source>
        <dbReference type="SAM" id="SignalP"/>
    </source>
</evidence>
<comment type="caution">
    <text evidence="2">The sequence shown here is derived from an EMBL/GenBank/DDBJ whole genome shotgun (WGS) entry which is preliminary data.</text>
</comment>
<organism evidence="2 3">
    <name type="scientific">Roseivirga misakiensis</name>
    <dbReference type="NCBI Taxonomy" id="1563681"/>
    <lineage>
        <taxon>Bacteria</taxon>
        <taxon>Pseudomonadati</taxon>
        <taxon>Bacteroidota</taxon>
        <taxon>Cytophagia</taxon>
        <taxon>Cytophagales</taxon>
        <taxon>Roseivirgaceae</taxon>
        <taxon>Roseivirga</taxon>
    </lineage>
</organism>